<comment type="similarity">
    <text evidence="2">Belongs to the class-V pyridoxal-phosphate-dependent aminotransferase family. NifS/IscS subfamily.</text>
</comment>
<evidence type="ECO:0000256" key="1">
    <source>
        <dbReference type="ARBA" id="ARBA00001933"/>
    </source>
</evidence>
<dbReference type="PROSITE" id="PS00595">
    <property type="entry name" value="AA_TRANSFER_CLASS_5"/>
    <property type="match status" value="1"/>
</dbReference>
<dbReference type="InterPro" id="IPR015422">
    <property type="entry name" value="PyrdxlP-dep_Trfase_small"/>
</dbReference>
<feature type="domain" description="Aminotransferase class V" evidence="11">
    <location>
        <begin position="3"/>
        <end position="361"/>
    </location>
</feature>
<dbReference type="EMBL" id="JAGSHT010000010">
    <property type="protein sequence ID" value="MBZ2196657.1"/>
    <property type="molecule type" value="Genomic_DNA"/>
</dbReference>
<keyword evidence="6" id="KW-0663">Pyridoxal phosphate</keyword>
<evidence type="ECO:0000256" key="2">
    <source>
        <dbReference type="ARBA" id="ARBA00006490"/>
    </source>
</evidence>
<keyword evidence="8" id="KW-0411">Iron-sulfur</keyword>
<proteinExistence type="inferred from homology"/>
<dbReference type="SUPFAM" id="SSF53383">
    <property type="entry name" value="PLP-dependent transferases"/>
    <property type="match status" value="1"/>
</dbReference>
<accession>A0ABS7S8N3</accession>
<gene>
    <name evidence="12" type="ORF">KCQ71_10865</name>
</gene>
<evidence type="ECO:0000256" key="9">
    <source>
        <dbReference type="ARBA" id="ARBA00050776"/>
    </source>
</evidence>
<dbReference type="Gene3D" id="3.90.1150.10">
    <property type="entry name" value="Aspartate Aminotransferase, domain 1"/>
    <property type="match status" value="1"/>
</dbReference>
<name>A0ABS7S8N3_9MICO</name>
<evidence type="ECO:0000256" key="8">
    <source>
        <dbReference type="ARBA" id="ARBA00023014"/>
    </source>
</evidence>
<dbReference type="EC" id="2.8.1.7" evidence="3"/>
<keyword evidence="4" id="KW-0808">Transferase</keyword>
<evidence type="ECO:0000256" key="10">
    <source>
        <dbReference type="RuleBase" id="RU004504"/>
    </source>
</evidence>
<dbReference type="RefSeq" id="WP_223405707.1">
    <property type="nucleotide sequence ID" value="NZ_JAGSHT010000010.1"/>
</dbReference>
<dbReference type="InterPro" id="IPR016454">
    <property type="entry name" value="Cysteine_dSase"/>
</dbReference>
<reference evidence="12 13" key="1">
    <citation type="submission" date="2021-04" db="EMBL/GenBank/DDBJ databases">
        <title>Ruania sp. nov., isolated from sandy soil of mangrove forest.</title>
        <authorList>
            <person name="Ge X."/>
            <person name="Huang R."/>
            <person name="Liu W."/>
        </authorList>
    </citation>
    <scope>NUCLEOTIDE SEQUENCE [LARGE SCALE GENOMIC DNA]</scope>
    <source>
        <strain evidence="12 13">N2-46</strain>
    </source>
</reference>
<dbReference type="Pfam" id="PF00266">
    <property type="entry name" value="Aminotran_5"/>
    <property type="match status" value="1"/>
</dbReference>
<evidence type="ECO:0000259" key="11">
    <source>
        <dbReference type="Pfam" id="PF00266"/>
    </source>
</evidence>
<evidence type="ECO:0000313" key="12">
    <source>
        <dbReference type="EMBL" id="MBZ2196657.1"/>
    </source>
</evidence>
<dbReference type="Proteomes" id="UP000826651">
    <property type="component" value="Unassembled WGS sequence"/>
</dbReference>
<keyword evidence="13" id="KW-1185">Reference proteome</keyword>
<keyword evidence="5" id="KW-0479">Metal-binding</keyword>
<dbReference type="InterPro" id="IPR020578">
    <property type="entry name" value="Aminotrans_V_PyrdxlP_BS"/>
</dbReference>
<dbReference type="InterPro" id="IPR000192">
    <property type="entry name" value="Aminotrans_V_dom"/>
</dbReference>
<evidence type="ECO:0000256" key="4">
    <source>
        <dbReference type="ARBA" id="ARBA00022679"/>
    </source>
</evidence>
<dbReference type="Gene3D" id="3.40.640.10">
    <property type="entry name" value="Type I PLP-dependent aspartate aminotransferase-like (Major domain)"/>
    <property type="match status" value="1"/>
</dbReference>
<comment type="catalytic activity">
    <reaction evidence="9">
        <text>(sulfur carrier)-H + L-cysteine = (sulfur carrier)-SH + L-alanine</text>
        <dbReference type="Rhea" id="RHEA:43892"/>
        <dbReference type="Rhea" id="RHEA-COMP:14737"/>
        <dbReference type="Rhea" id="RHEA-COMP:14739"/>
        <dbReference type="ChEBI" id="CHEBI:29917"/>
        <dbReference type="ChEBI" id="CHEBI:35235"/>
        <dbReference type="ChEBI" id="CHEBI:57972"/>
        <dbReference type="ChEBI" id="CHEBI:64428"/>
        <dbReference type="EC" id="2.8.1.7"/>
    </reaction>
</comment>
<keyword evidence="7" id="KW-0408">Iron</keyword>
<sequence>MLYLDAAATTPVRREALEAMWPYLTGEFGNPSSHHTVGERAAAALADARSRVAGVLGCRPGEVVFTSGGTEGANLAIKGLALANPRGRHLVTTRIEHEAVLASVDYLVRVHGFSVTHVAVDTDGRVRPEALDAALRPDTTLVSIALANNEIGTLQDITSLAAAAHGRGALFHTDAVQAAGWLPVSARDLGVDALSISGHKVGAGKGIGAVYLRGRLPVEPVLHGGGQERERRSGTENVPGAVALGIALSLAEAERDQLAPRVGAARESFIARVLELVPTAVLTGPRTVRLPNHASFCFPGTSGEAVLLELERLGVVSSSGSACAAGSDEPSHVLIAIGVPPEVAQTSVRFTFGREVTEEDLAGAAESVGAAVASVASVGTA</sequence>
<dbReference type="PANTHER" id="PTHR11601:SF34">
    <property type="entry name" value="CYSTEINE DESULFURASE"/>
    <property type="match status" value="1"/>
</dbReference>
<dbReference type="PANTHER" id="PTHR11601">
    <property type="entry name" value="CYSTEINE DESULFURYLASE FAMILY MEMBER"/>
    <property type="match status" value="1"/>
</dbReference>
<comment type="cofactor">
    <cofactor evidence="1 10">
        <name>pyridoxal 5'-phosphate</name>
        <dbReference type="ChEBI" id="CHEBI:597326"/>
    </cofactor>
</comment>
<evidence type="ECO:0000256" key="3">
    <source>
        <dbReference type="ARBA" id="ARBA00012239"/>
    </source>
</evidence>
<protein>
    <recommendedName>
        <fullName evidence="3">cysteine desulfurase</fullName>
        <ecNumber evidence="3">2.8.1.7</ecNumber>
    </recommendedName>
</protein>
<dbReference type="PIRSF" id="PIRSF005572">
    <property type="entry name" value="NifS"/>
    <property type="match status" value="1"/>
</dbReference>
<comment type="caution">
    <text evidence="12">The sequence shown here is derived from an EMBL/GenBank/DDBJ whole genome shotgun (WGS) entry which is preliminary data.</text>
</comment>
<evidence type="ECO:0000256" key="6">
    <source>
        <dbReference type="ARBA" id="ARBA00022898"/>
    </source>
</evidence>
<organism evidence="12 13">
    <name type="scientific">Occultella gossypii</name>
    <dbReference type="NCBI Taxonomy" id="2800820"/>
    <lineage>
        <taxon>Bacteria</taxon>
        <taxon>Bacillati</taxon>
        <taxon>Actinomycetota</taxon>
        <taxon>Actinomycetes</taxon>
        <taxon>Micrococcales</taxon>
        <taxon>Ruaniaceae</taxon>
        <taxon>Occultella</taxon>
    </lineage>
</organism>
<dbReference type="Gene3D" id="1.10.260.50">
    <property type="match status" value="1"/>
</dbReference>
<evidence type="ECO:0000313" key="13">
    <source>
        <dbReference type="Proteomes" id="UP000826651"/>
    </source>
</evidence>
<evidence type="ECO:0000256" key="5">
    <source>
        <dbReference type="ARBA" id="ARBA00022723"/>
    </source>
</evidence>
<dbReference type="InterPro" id="IPR015424">
    <property type="entry name" value="PyrdxlP-dep_Trfase"/>
</dbReference>
<evidence type="ECO:0000256" key="7">
    <source>
        <dbReference type="ARBA" id="ARBA00023004"/>
    </source>
</evidence>
<dbReference type="InterPro" id="IPR015421">
    <property type="entry name" value="PyrdxlP-dep_Trfase_major"/>
</dbReference>